<evidence type="ECO:0000256" key="5">
    <source>
        <dbReference type="ARBA" id="ARBA00023289"/>
    </source>
</evidence>
<dbReference type="InterPro" id="IPR030697">
    <property type="entry name" value="Rab29/Rab38/Rab32"/>
</dbReference>
<dbReference type="GO" id="GO:0005764">
    <property type="term" value="C:lysosome"/>
    <property type="evidence" value="ECO:0007669"/>
    <property type="project" value="TreeGrafter"/>
</dbReference>
<keyword evidence="2 6" id="KW-0547">Nucleotide-binding</keyword>
<keyword evidence="8" id="KW-1185">Reference proteome</keyword>
<dbReference type="GO" id="GO:0003924">
    <property type="term" value="F:GTPase activity"/>
    <property type="evidence" value="ECO:0007669"/>
    <property type="project" value="UniProtKB-UniRule"/>
</dbReference>
<dbReference type="Pfam" id="PF00071">
    <property type="entry name" value="Ras"/>
    <property type="match status" value="1"/>
</dbReference>
<dbReference type="PRINTS" id="PR00449">
    <property type="entry name" value="RASTRNSFRMNG"/>
</dbReference>
<dbReference type="SMART" id="SM00175">
    <property type="entry name" value="RAB"/>
    <property type="match status" value="1"/>
</dbReference>
<keyword evidence="6" id="KW-0472">Membrane</keyword>
<evidence type="ECO:0000256" key="4">
    <source>
        <dbReference type="ARBA" id="ARBA00023288"/>
    </source>
</evidence>
<dbReference type="FunFam" id="3.40.50.300:FF:002133">
    <property type="entry name" value="Ras family protein"/>
    <property type="match status" value="1"/>
</dbReference>
<dbReference type="SMART" id="SM00176">
    <property type="entry name" value="RAN"/>
    <property type="match status" value="1"/>
</dbReference>
<dbReference type="NCBIfam" id="TIGR00231">
    <property type="entry name" value="small_GTP"/>
    <property type="match status" value="1"/>
</dbReference>
<comment type="similarity">
    <text evidence="1 6">Belongs to the small GTPase superfamily. Rab family.</text>
</comment>
<sequence>MSEKLFKVIIIGDPTVGKTSFVQRYVQDSFKRDYKGTVGVDFALKIIKWSENQTVKLQLWDIAVNCLFTITGQERFAWMTRVYFKDANGCVIMFDLNNKNSFLNTLKWKKDVESKCTLPDGSPIPCMLLANKCDAPAREVEQMEIEDFYKENNFIGWTETSAKSGIMVHDSMRFLVETMLRQSDGCKIETNDNSFNLKSTAPEKSSCGC</sequence>
<comment type="subcellular location">
    <subcellularLocation>
        <location evidence="6">Membrane</location>
        <topology evidence="6">Lipid-anchor</topology>
    </subcellularLocation>
</comment>
<dbReference type="GO" id="GO:0016020">
    <property type="term" value="C:membrane"/>
    <property type="evidence" value="ECO:0007669"/>
    <property type="project" value="UniProtKB-SubCell"/>
</dbReference>
<dbReference type="OMA" id="NNFIGWT"/>
<dbReference type="AlphaFoldDB" id="A0A226DFW9"/>
<evidence type="ECO:0000313" key="8">
    <source>
        <dbReference type="Proteomes" id="UP000198287"/>
    </source>
</evidence>
<dbReference type="GO" id="GO:0008333">
    <property type="term" value="P:endosome to lysosome transport"/>
    <property type="evidence" value="ECO:0007669"/>
    <property type="project" value="TreeGrafter"/>
</dbReference>
<dbReference type="OrthoDB" id="245989at2759"/>
<dbReference type="GO" id="GO:0045335">
    <property type="term" value="C:phagocytic vesicle"/>
    <property type="evidence" value="ECO:0007669"/>
    <property type="project" value="TreeGrafter"/>
</dbReference>
<accession>A0A226DFW9</accession>
<organism evidence="7 8">
    <name type="scientific">Folsomia candida</name>
    <name type="common">Springtail</name>
    <dbReference type="NCBI Taxonomy" id="158441"/>
    <lineage>
        <taxon>Eukaryota</taxon>
        <taxon>Metazoa</taxon>
        <taxon>Ecdysozoa</taxon>
        <taxon>Arthropoda</taxon>
        <taxon>Hexapoda</taxon>
        <taxon>Collembola</taxon>
        <taxon>Entomobryomorpha</taxon>
        <taxon>Isotomoidea</taxon>
        <taxon>Isotomidae</taxon>
        <taxon>Proisotominae</taxon>
        <taxon>Folsomia</taxon>
    </lineage>
</organism>
<keyword evidence="3 6" id="KW-0342">GTP-binding</keyword>
<keyword evidence="4 6" id="KW-0449">Lipoprotein</keyword>
<dbReference type="PANTHER" id="PTHR47981:SF42">
    <property type="entry name" value="RAS-RELATED PROTEIN RAB-7L1-LIKE ISOFORM X1"/>
    <property type="match status" value="1"/>
</dbReference>
<dbReference type="InterPro" id="IPR005225">
    <property type="entry name" value="Small_GTP-bd"/>
</dbReference>
<dbReference type="SMART" id="SM00174">
    <property type="entry name" value="RHO"/>
    <property type="match status" value="1"/>
</dbReference>
<dbReference type="InterPro" id="IPR001806">
    <property type="entry name" value="Small_GTPase"/>
</dbReference>
<dbReference type="Gene3D" id="3.40.50.300">
    <property type="entry name" value="P-loop containing nucleotide triphosphate hydrolases"/>
    <property type="match status" value="1"/>
</dbReference>
<dbReference type="SUPFAM" id="SSF52540">
    <property type="entry name" value="P-loop containing nucleoside triphosphate hydrolases"/>
    <property type="match status" value="1"/>
</dbReference>
<evidence type="ECO:0000256" key="1">
    <source>
        <dbReference type="ARBA" id="ARBA00006270"/>
    </source>
</evidence>
<dbReference type="PANTHER" id="PTHR47981">
    <property type="entry name" value="RAB FAMILY"/>
    <property type="match status" value="1"/>
</dbReference>
<dbReference type="GO" id="GO:0005770">
    <property type="term" value="C:late endosome"/>
    <property type="evidence" value="ECO:0007669"/>
    <property type="project" value="TreeGrafter"/>
</dbReference>
<dbReference type="GO" id="GO:0090385">
    <property type="term" value="P:phagosome-lysosome fusion"/>
    <property type="evidence" value="ECO:0007669"/>
    <property type="project" value="TreeGrafter"/>
</dbReference>
<dbReference type="CDD" id="cd04107">
    <property type="entry name" value="Rab32_Rab38"/>
    <property type="match status" value="1"/>
</dbReference>
<evidence type="ECO:0000313" key="7">
    <source>
        <dbReference type="EMBL" id="OXA44079.1"/>
    </source>
</evidence>
<evidence type="ECO:0000256" key="6">
    <source>
        <dbReference type="RuleBase" id="RU367128"/>
    </source>
</evidence>
<dbReference type="PROSITE" id="PS51419">
    <property type="entry name" value="RAB"/>
    <property type="match status" value="1"/>
</dbReference>
<dbReference type="InterPro" id="IPR027417">
    <property type="entry name" value="P-loop_NTPase"/>
</dbReference>
<dbReference type="SMART" id="SM00173">
    <property type="entry name" value="RAS"/>
    <property type="match status" value="1"/>
</dbReference>
<evidence type="ECO:0000256" key="3">
    <source>
        <dbReference type="ARBA" id="ARBA00023134"/>
    </source>
</evidence>
<dbReference type="Proteomes" id="UP000198287">
    <property type="component" value="Unassembled WGS sequence"/>
</dbReference>
<evidence type="ECO:0000256" key="2">
    <source>
        <dbReference type="ARBA" id="ARBA00022741"/>
    </source>
</evidence>
<comment type="caution">
    <text evidence="7">The sequence shown here is derived from an EMBL/GenBank/DDBJ whole genome shotgun (WGS) entry which is preliminary data.</text>
</comment>
<name>A0A226DFW9_FOLCA</name>
<gene>
    <name evidence="7" type="ORF">Fcan01_21323</name>
</gene>
<proteinExistence type="inferred from homology"/>
<dbReference type="PROSITE" id="PS51421">
    <property type="entry name" value="RAS"/>
    <property type="match status" value="1"/>
</dbReference>
<reference evidence="7 8" key="1">
    <citation type="submission" date="2015-12" db="EMBL/GenBank/DDBJ databases">
        <title>The genome of Folsomia candida.</title>
        <authorList>
            <person name="Faddeeva A."/>
            <person name="Derks M.F."/>
            <person name="Anvar Y."/>
            <person name="Smit S."/>
            <person name="Van Straalen N."/>
            <person name="Roelofs D."/>
        </authorList>
    </citation>
    <scope>NUCLEOTIDE SEQUENCE [LARGE SCALE GENOMIC DNA]</scope>
    <source>
        <strain evidence="7 8">VU population</strain>
        <tissue evidence="7">Whole body</tissue>
    </source>
</reference>
<comment type="function">
    <text evidence="6">The small GTPases Rab are key regulators in vesicle trafficking.</text>
</comment>
<dbReference type="GO" id="GO:0005802">
    <property type="term" value="C:trans-Golgi network"/>
    <property type="evidence" value="ECO:0007669"/>
    <property type="project" value="UniProtKB-UniRule"/>
</dbReference>
<dbReference type="GO" id="GO:0005525">
    <property type="term" value="F:GTP binding"/>
    <property type="evidence" value="ECO:0007669"/>
    <property type="project" value="UniProtKB-UniRule"/>
</dbReference>
<dbReference type="EMBL" id="LNIX01000020">
    <property type="protein sequence ID" value="OXA44079.1"/>
    <property type="molecule type" value="Genomic_DNA"/>
</dbReference>
<protein>
    <recommendedName>
        <fullName evidence="6">Ras-related protein Rab</fullName>
    </recommendedName>
</protein>
<dbReference type="STRING" id="158441.A0A226DFW9"/>
<keyword evidence="5 6" id="KW-0636">Prenylation</keyword>